<dbReference type="Pfam" id="PF13639">
    <property type="entry name" value="zf-RING_2"/>
    <property type="match status" value="1"/>
</dbReference>
<evidence type="ECO:0000313" key="4">
    <source>
        <dbReference type="EMBL" id="OMP04689.1"/>
    </source>
</evidence>
<dbReference type="PROSITE" id="PS50089">
    <property type="entry name" value="ZF_RING_2"/>
    <property type="match status" value="1"/>
</dbReference>
<comment type="caution">
    <text evidence="4">The sequence shown here is derived from an EMBL/GenBank/DDBJ whole genome shotgun (WGS) entry which is preliminary data.</text>
</comment>
<keyword evidence="2" id="KW-0812">Transmembrane</keyword>
<accession>A0A1R3KCC6</accession>
<feature type="transmembrane region" description="Helical" evidence="2">
    <location>
        <begin position="15"/>
        <end position="36"/>
    </location>
</feature>
<organism evidence="4 5">
    <name type="scientific">Corchorus olitorius</name>
    <dbReference type="NCBI Taxonomy" id="93759"/>
    <lineage>
        <taxon>Eukaryota</taxon>
        <taxon>Viridiplantae</taxon>
        <taxon>Streptophyta</taxon>
        <taxon>Embryophyta</taxon>
        <taxon>Tracheophyta</taxon>
        <taxon>Spermatophyta</taxon>
        <taxon>Magnoliopsida</taxon>
        <taxon>eudicotyledons</taxon>
        <taxon>Gunneridae</taxon>
        <taxon>Pentapetalae</taxon>
        <taxon>rosids</taxon>
        <taxon>malvids</taxon>
        <taxon>Malvales</taxon>
        <taxon>Malvaceae</taxon>
        <taxon>Grewioideae</taxon>
        <taxon>Apeibeae</taxon>
        <taxon>Corchorus</taxon>
    </lineage>
</organism>
<keyword evidence="1" id="KW-0863">Zinc-finger</keyword>
<dbReference type="Gene3D" id="3.30.40.10">
    <property type="entry name" value="Zinc/RING finger domain, C3HC4 (zinc finger)"/>
    <property type="match status" value="1"/>
</dbReference>
<feature type="domain" description="RING-type" evidence="3">
    <location>
        <begin position="264"/>
        <end position="306"/>
    </location>
</feature>
<dbReference type="InterPro" id="IPR013083">
    <property type="entry name" value="Znf_RING/FYVE/PHD"/>
</dbReference>
<proteinExistence type="predicted"/>
<protein>
    <submittedName>
        <fullName evidence="4">Zinc finger, RING-type</fullName>
    </submittedName>
</protein>
<dbReference type="Proteomes" id="UP000187203">
    <property type="component" value="Unassembled WGS sequence"/>
</dbReference>
<dbReference type="OrthoDB" id="9984778at2759"/>
<dbReference type="PANTHER" id="PTHR45676">
    <property type="entry name" value="RING-H2 FINGER PROTEIN ATL51-RELATED"/>
    <property type="match status" value="1"/>
</dbReference>
<keyword evidence="5" id="KW-1185">Reference proteome</keyword>
<evidence type="ECO:0000259" key="3">
    <source>
        <dbReference type="PROSITE" id="PS50089"/>
    </source>
</evidence>
<evidence type="ECO:0000313" key="5">
    <source>
        <dbReference type="Proteomes" id="UP000187203"/>
    </source>
</evidence>
<dbReference type="GO" id="GO:0016567">
    <property type="term" value="P:protein ubiquitination"/>
    <property type="evidence" value="ECO:0007669"/>
    <property type="project" value="TreeGrafter"/>
</dbReference>
<feature type="transmembrane region" description="Helical" evidence="2">
    <location>
        <begin position="142"/>
        <end position="158"/>
    </location>
</feature>
<keyword evidence="2" id="KW-1133">Transmembrane helix</keyword>
<dbReference type="STRING" id="93759.A0A1R3KCC6"/>
<gene>
    <name evidence="4" type="ORF">COLO4_09393</name>
</gene>
<dbReference type="GO" id="GO:0008270">
    <property type="term" value="F:zinc ion binding"/>
    <property type="evidence" value="ECO:0007669"/>
    <property type="project" value="UniProtKB-KW"/>
</dbReference>
<feature type="transmembrane region" description="Helical" evidence="2">
    <location>
        <begin position="164"/>
        <end position="191"/>
    </location>
</feature>
<sequence length="309" mass="35555">MARSLLSEKRSFDDFQTSIIVSIIGVTLFFLFFQILDRIHNCIRNEGYDEQDIELGNVTEHQSLANSDWSHEAAMQDNIWLLQVMNGVMAFLADRQGLSPEDLEKCLPLVDYKSIGQRQTSDECVICLEDFEEDELCRVFPVYYPLILSFVTAIGIFIVSLSCLIGVCIIAASFIILIIYIICECLSLTMIEKFLFDLLKKWIPPVRLLAYQAIIPNYLQQLEIVEDIPQSIEERARLRQQALEKLLPRTIYGGGRHPLRSKECAICLEDYVVGEPCRVFPVCKHMFHLTCIDHWLKNHLTCPVCRKSI</sequence>
<dbReference type="InterPro" id="IPR001841">
    <property type="entry name" value="Znf_RING"/>
</dbReference>
<reference evidence="5" key="1">
    <citation type="submission" date="2013-09" db="EMBL/GenBank/DDBJ databases">
        <title>Corchorus olitorius genome sequencing.</title>
        <authorList>
            <person name="Alam M."/>
            <person name="Haque M.S."/>
            <person name="Islam M.S."/>
            <person name="Emdad E.M."/>
            <person name="Islam M.M."/>
            <person name="Ahmed B."/>
            <person name="Halim A."/>
            <person name="Hossen Q.M.M."/>
            <person name="Hossain M.Z."/>
            <person name="Ahmed R."/>
            <person name="Khan M.M."/>
            <person name="Islam R."/>
            <person name="Rashid M.M."/>
            <person name="Khan S.A."/>
            <person name="Rahman M.S."/>
            <person name="Alam M."/>
            <person name="Yahiya A.S."/>
            <person name="Khan M.S."/>
            <person name="Azam M.S."/>
            <person name="Haque T."/>
            <person name="Lashkar M.Z.H."/>
            <person name="Akhand A.I."/>
            <person name="Morshed G."/>
            <person name="Roy S."/>
            <person name="Uddin K.S."/>
            <person name="Rabeya T."/>
            <person name="Hossain A.S."/>
            <person name="Chowdhury A."/>
            <person name="Snigdha A.R."/>
            <person name="Mortoza M.S."/>
            <person name="Matin S.A."/>
            <person name="Hoque S.M.E."/>
            <person name="Islam M.K."/>
            <person name="Roy D.K."/>
            <person name="Haider R."/>
            <person name="Moosa M.M."/>
            <person name="Elias S.M."/>
            <person name="Hasan A.M."/>
            <person name="Jahan S."/>
            <person name="Shafiuddin M."/>
            <person name="Mahmood N."/>
            <person name="Shommy N.S."/>
        </authorList>
    </citation>
    <scope>NUCLEOTIDE SEQUENCE [LARGE SCALE GENOMIC DNA]</scope>
    <source>
        <strain evidence="5">cv. O-4</strain>
    </source>
</reference>
<keyword evidence="2" id="KW-0472">Membrane</keyword>
<dbReference type="PANTHER" id="PTHR45676:SF61">
    <property type="entry name" value="RING-TYPE DOMAIN-CONTAINING PROTEIN"/>
    <property type="match status" value="1"/>
</dbReference>
<dbReference type="SUPFAM" id="SSF57850">
    <property type="entry name" value="RING/U-box"/>
    <property type="match status" value="1"/>
</dbReference>
<evidence type="ECO:0000256" key="1">
    <source>
        <dbReference type="PROSITE-ProRule" id="PRU00175"/>
    </source>
</evidence>
<name>A0A1R3KCC6_9ROSI</name>
<keyword evidence="1" id="KW-0862">Zinc</keyword>
<dbReference type="CDD" id="cd16461">
    <property type="entry name" value="RING-H2_EL5-like"/>
    <property type="match status" value="1"/>
</dbReference>
<dbReference type="SMART" id="SM00184">
    <property type="entry name" value="RING"/>
    <property type="match status" value="1"/>
</dbReference>
<dbReference type="EMBL" id="AWUE01014231">
    <property type="protein sequence ID" value="OMP04689.1"/>
    <property type="molecule type" value="Genomic_DNA"/>
</dbReference>
<evidence type="ECO:0000256" key="2">
    <source>
        <dbReference type="SAM" id="Phobius"/>
    </source>
</evidence>
<keyword evidence="1" id="KW-0479">Metal-binding</keyword>
<dbReference type="AlphaFoldDB" id="A0A1R3KCC6"/>